<dbReference type="GO" id="GO:0015833">
    <property type="term" value="P:peptide transport"/>
    <property type="evidence" value="ECO:0007669"/>
    <property type="project" value="InterPro"/>
</dbReference>
<accession>A0A4R1QGE0</accession>
<keyword evidence="3" id="KW-0813">Transport</keyword>
<evidence type="ECO:0000256" key="6">
    <source>
        <dbReference type="ARBA" id="ARBA00022840"/>
    </source>
</evidence>
<dbReference type="AlphaFoldDB" id="A0A4R1QGE0"/>
<sequence>MEKLLEVKNLEVSFQTYGGEVHAVRGVSFHVNKGETLAIVGESGSGKSVTSQAIMRLIPTPPGKIKNGQILFNGEDLVQKTDKEMEEIRGRDIGMIFQDPMTSLNPTMKVGRQIMEVLIKHQKMSHAAAKERAIELLRLVGISMPEKRVNQYPHEFSGGMRQRAMIAIALASNPKLLIADEPTTALDVTIQAQILELMKDLQKKLGTSIIFITHDLGVVANMADRVAVMYAGKIVEMGTVDEIFYDPRHPYTWGLLASMPSLDSDDKKELAAIPGSPPDLTNPPKGDAFAPRNPYAMRIDFEQEPPMFKISDTHYAATWLLHPDAPKVEPPEAVKKRLRKLSSNYEKPILVKESE</sequence>
<comment type="similarity">
    <text evidence="2">Belongs to the ABC transporter superfamily.</text>
</comment>
<dbReference type="Pfam" id="PF08352">
    <property type="entry name" value="oligo_HPY"/>
    <property type="match status" value="1"/>
</dbReference>
<dbReference type="PANTHER" id="PTHR43297">
    <property type="entry name" value="OLIGOPEPTIDE TRANSPORT ATP-BINDING PROTEIN APPD"/>
    <property type="match status" value="1"/>
</dbReference>
<name>A0A4R1QGE0_9BACL</name>
<dbReference type="InterPro" id="IPR050388">
    <property type="entry name" value="ABC_Ni/Peptide_Import"/>
</dbReference>
<evidence type="ECO:0000313" key="10">
    <source>
        <dbReference type="Proteomes" id="UP000295658"/>
    </source>
</evidence>
<dbReference type="GO" id="GO:0005524">
    <property type="term" value="F:ATP binding"/>
    <property type="evidence" value="ECO:0007669"/>
    <property type="project" value="UniProtKB-KW"/>
</dbReference>
<keyword evidence="4" id="KW-1003">Cell membrane</keyword>
<gene>
    <name evidence="9" type="ORF">EDD69_10463</name>
</gene>
<dbReference type="Proteomes" id="UP000295658">
    <property type="component" value="Unassembled WGS sequence"/>
</dbReference>
<reference evidence="9 10" key="1">
    <citation type="submission" date="2019-03" db="EMBL/GenBank/DDBJ databases">
        <title>Genomic Encyclopedia of Type Strains, Phase IV (KMG-IV): sequencing the most valuable type-strain genomes for metagenomic binning, comparative biology and taxonomic classification.</title>
        <authorList>
            <person name="Goeker M."/>
        </authorList>
    </citation>
    <scope>NUCLEOTIDE SEQUENCE [LARGE SCALE GENOMIC DNA]</scope>
    <source>
        <strain evidence="9 10">DSM 24979</strain>
    </source>
</reference>
<dbReference type="GO" id="GO:0016887">
    <property type="term" value="F:ATP hydrolysis activity"/>
    <property type="evidence" value="ECO:0007669"/>
    <property type="project" value="InterPro"/>
</dbReference>
<evidence type="ECO:0000256" key="3">
    <source>
        <dbReference type="ARBA" id="ARBA00022448"/>
    </source>
</evidence>
<evidence type="ECO:0000313" key="9">
    <source>
        <dbReference type="EMBL" id="TCL51012.1"/>
    </source>
</evidence>
<evidence type="ECO:0000256" key="5">
    <source>
        <dbReference type="ARBA" id="ARBA00022741"/>
    </source>
</evidence>
<dbReference type="SUPFAM" id="SSF52540">
    <property type="entry name" value="P-loop containing nucleoside triphosphate hydrolases"/>
    <property type="match status" value="1"/>
</dbReference>
<dbReference type="PANTHER" id="PTHR43297:SF2">
    <property type="entry name" value="DIPEPTIDE TRANSPORT ATP-BINDING PROTEIN DPPD"/>
    <property type="match status" value="1"/>
</dbReference>
<keyword evidence="7" id="KW-0472">Membrane</keyword>
<dbReference type="FunFam" id="3.40.50.300:FF:000016">
    <property type="entry name" value="Oligopeptide ABC transporter ATP-binding component"/>
    <property type="match status" value="1"/>
</dbReference>
<evidence type="ECO:0000256" key="1">
    <source>
        <dbReference type="ARBA" id="ARBA00004202"/>
    </source>
</evidence>
<dbReference type="Gene3D" id="3.40.50.300">
    <property type="entry name" value="P-loop containing nucleotide triphosphate hydrolases"/>
    <property type="match status" value="1"/>
</dbReference>
<keyword evidence="5" id="KW-0547">Nucleotide-binding</keyword>
<dbReference type="GO" id="GO:0005886">
    <property type="term" value="C:plasma membrane"/>
    <property type="evidence" value="ECO:0007669"/>
    <property type="project" value="UniProtKB-SubCell"/>
</dbReference>
<dbReference type="InterPro" id="IPR003439">
    <property type="entry name" value="ABC_transporter-like_ATP-bd"/>
</dbReference>
<keyword evidence="6 9" id="KW-0067">ATP-binding</keyword>
<dbReference type="InterPro" id="IPR027417">
    <property type="entry name" value="P-loop_NTPase"/>
</dbReference>
<feature type="domain" description="ABC transporter" evidence="8">
    <location>
        <begin position="7"/>
        <end position="256"/>
    </location>
</feature>
<dbReference type="OrthoDB" id="9802264at2"/>
<proteinExistence type="inferred from homology"/>
<dbReference type="InterPro" id="IPR017871">
    <property type="entry name" value="ABC_transporter-like_CS"/>
</dbReference>
<dbReference type="NCBIfam" id="TIGR01727">
    <property type="entry name" value="oligo_HPY"/>
    <property type="match status" value="1"/>
</dbReference>
<keyword evidence="10" id="KW-1185">Reference proteome</keyword>
<organism evidence="9 10">
    <name type="scientific">Thermolongibacillus altinsuensis</name>
    <dbReference type="NCBI Taxonomy" id="575256"/>
    <lineage>
        <taxon>Bacteria</taxon>
        <taxon>Bacillati</taxon>
        <taxon>Bacillota</taxon>
        <taxon>Bacilli</taxon>
        <taxon>Bacillales</taxon>
        <taxon>Anoxybacillaceae</taxon>
        <taxon>Thermolongibacillus</taxon>
    </lineage>
</organism>
<dbReference type="InterPro" id="IPR003593">
    <property type="entry name" value="AAA+_ATPase"/>
</dbReference>
<protein>
    <submittedName>
        <fullName evidence="9">Oligopeptide transport system ATP-binding protein</fullName>
    </submittedName>
</protein>
<evidence type="ECO:0000256" key="4">
    <source>
        <dbReference type="ARBA" id="ARBA00022475"/>
    </source>
</evidence>
<evidence type="ECO:0000256" key="2">
    <source>
        <dbReference type="ARBA" id="ARBA00005417"/>
    </source>
</evidence>
<evidence type="ECO:0000256" key="7">
    <source>
        <dbReference type="ARBA" id="ARBA00023136"/>
    </source>
</evidence>
<comment type="subcellular location">
    <subcellularLocation>
        <location evidence="1">Cell membrane</location>
        <topology evidence="1">Peripheral membrane protein</topology>
    </subcellularLocation>
</comment>
<evidence type="ECO:0000259" key="8">
    <source>
        <dbReference type="PROSITE" id="PS50893"/>
    </source>
</evidence>
<comment type="caution">
    <text evidence="9">The sequence shown here is derived from an EMBL/GenBank/DDBJ whole genome shotgun (WGS) entry which is preliminary data.</text>
</comment>
<dbReference type="CDD" id="cd03257">
    <property type="entry name" value="ABC_NikE_OppD_transporters"/>
    <property type="match status" value="1"/>
</dbReference>
<dbReference type="PROSITE" id="PS00211">
    <property type="entry name" value="ABC_TRANSPORTER_1"/>
    <property type="match status" value="1"/>
</dbReference>
<dbReference type="PROSITE" id="PS50893">
    <property type="entry name" value="ABC_TRANSPORTER_2"/>
    <property type="match status" value="1"/>
</dbReference>
<dbReference type="Pfam" id="PF00005">
    <property type="entry name" value="ABC_tran"/>
    <property type="match status" value="1"/>
</dbReference>
<dbReference type="RefSeq" id="WP_132947775.1">
    <property type="nucleotide sequence ID" value="NZ_SLUL01000004.1"/>
</dbReference>
<dbReference type="EMBL" id="SLUL01000004">
    <property type="protein sequence ID" value="TCL51012.1"/>
    <property type="molecule type" value="Genomic_DNA"/>
</dbReference>
<dbReference type="InterPro" id="IPR013563">
    <property type="entry name" value="Oligopep_ABC_C"/>
</dbReference>
<dbReference type="SMART" id="SM00382">
    <property type="entry name" value="AAA"/>
    <property type="match status" value="1"/>
</dbReference>